<dbReference type="GO" id="GO:0030246">
    <property type="term" value="F:carbohydrate binding"/>
    <property type="evidence" value="ECO:0007669"/>
    <property type="project" value="InterPro"/>
</dbReference>
<evidence type="ECO:0000256" key="3">
    <source>
        <dbReference type="ARBA" id="ARBA00023125"/>
    </source>
</evidence>
<keyword evidence="4" id="KW-0804">Transcription</keyword>
<dbReference type="Gene3D" id="3.40.50.1360">
    <property type="match status" value="1"/>
</dbReference>
<dbReference type="AlphaFoldDB" id="A0A1M5BNR2"/>
<dbReference type="InterPro" id="IPR037171">
    <property type="entry name" value="NagB/RpiA_transferase-like"/>
</dbReference>
<protein>
    <submittedName>
        <fullName evidence="6">DNA-binding transcriptional regulator LsrR, DeoR family</fullName>
    </submittedName>
</protein>
<dbReference type="InterPro" id="IPR036388">
    <property type="entry name" value="WH-like_DNA-bd_sf"/>
</dbReference>
<accession>A0A1M5BNR2</accession>
<evidence type="ECO:0000256" key="2">
    <source>
        <dbReference type="ARBA" id="ARBA00023015"/>
    </source>
</evidence>
<keyword evidence="7" id="KW-1185">Reference proteome</keyword>
<dbReference type="STRING" id="1122155.SAMN02745158_03738"/>
<dbReference type="InterPro" id="IPR007324">
    <property type="entry name" value="Sugar-bd_dom_put"/>
</dbReference>
<dbReference type="EMBL" id="FQVI01000028">
    <property type="protein sequence ID" value="SHF43867.1"/>
    <property type="molecule type" value="Genomic_DNA"/>
</dbReference>
<gene>
    <name evidence="6" type="ORF">SAMN02745158_03738</name>
</gene>
<reference evidence="6 7" key="1">
    <citation type="submission" date="2016-11" db="EMBL/GenBank/DDBJ databases">
        <authorList>
            <person name="Jaros S."/>
            <person name="Januszkiewicz K."/>
            <person name="Wedrychowicz H."/>
        </authorList>
    </citation>
    <scope>NUCLEOTIDE SEQUENCE [LARGE SCALE GENOMIC DNA]</scope>
    <source>
        <strain evidence="6 7">DSM 17459</strain>
    </source>
</reference>
<feature type="domain" description="Sugar-binding" evidence="5">
    <location>
        <begin position="58"/>
        <end position="310"/>
    </location>
</feature>
<evidence type="ECO:0000256" key="1">
    <source>
        <dbReference type="ARBA" id="ARBA00010466"/>
    </source>
</evidence>
<dbReference type="GO" id="GO:0003677">
    <property type="term" value="F:DNA binding"/>
    <property type="evidence" value="ECO:0007669"/>
    <property type="project" value="UniProtKB-KW"/>
</dbReference>
<evidence type="ECO:0000259" key="5">
    <source>
        <dbReference type="Pfam" id="PF04198"/>
    </source>
</evidence>
<organism evidence="6 7">
    <name type="scientific">Lactonifactor longoviformis DSM 17459</name>
    <dbReference type="NCBI Taxonomy" id="1122155"/>
    <lineage>
        <taxon>Bacteria</taxon>
        <taxon>Bacillati</taxon>
        <taxon>Bacillota</taxon>
        <taxon>Clostridia</taxon>
        <taxon>Eubacteriales</taxon>
        <taxon>Clostridiaceae</taxon>
        <taxon>Lactonifactor</taxon>
    </lineage>
</organism>
<dbReference type="SUPFAM" id="SSF100950">
    <property type="entry name" value="NagB/RpiA/CoA transferase-like"/>
    <property type="match status" value="1"/>
</dbReference>
<comment type="similarity">
    <text evidence="1">Belongs to the SorC transcriptional regulatory family.</text>
</comment>
<evidence type="ECO:0000313" key="6">
    <source>
        <dbReference type="EMBL" id="SHF43867.1"/>
    </source>
</evidence>
<dbReference type="OrthoDB" id="58802at2"/>
<keyword evidence="3 6" id="KW-0238">DNA-binding</keyword>
<dbReference type="RefSeq" id="WP_072854290.1">
    <property type="nucleotide sequence ID" value="NZ_FQVI01000028.1"/>
</dbReference>
<dbReference type="InterPro" id="IPR051054">
    <property type="entry name" value="SorC_transcr_regulators"/>
</dbReference>
<dbReference type="Pfam" id="PF04198">
    <property type="entry name" value="Sugar-bind"/>
    <property type="match status" value="1"/>
</dbReference>
<dbReference type="PANTHER" id="PTHR34294">
    <property type="entry name" value="TRANSCRIPTIONAL REGULATOR-RELATED"/>
    <property type="match status" value="1"/>
</dbReference>
<evidence type="ECO:0000256" key="4">
    <source>
        <dbReference type="ARBA" id="ARBA00023163"/>
    </source>
</evidence>
<proteinExistence type="inferred from homology"/>
<keyword evidence="2" id="KW-0805">Transcription regulation</keyword>
<dbReference type="PANTHER" id="PTHR34294:SF1">
    <property type="entry name" value="TRANSCRIPTIONAL REGULATOR LSRR"/>
    <property type="match status" value="1"/>
</dbReference>
<sequence>MDTKKQYLKIAHMYYVLGLTQDEIAKRLFMTRQKVNQVIHSLVDLDMITISVNQFEERSLALENELAEVFQINQAIVAECFEDESDLLCWRNVIAAAARYLEETIRADSIIGVTWGNTISGVIKNMPFRQKNRCRVVQLMGVQNLDEPLLKSDEIARSLSEKLSCPCYMLYAPLFVDSPQTKKYLLKETRILKVFELIKQCDIAVVGIGELNETSSLFRRNLIDTDLIQRLLKDGFCADVNVNLIKENGSYDGNWLNDRIITTSIQDLKKIPNTVAVASGSNKIKAIVAALNCGCINTLITDNHTAQAVLDYYKHSKG</sequence>
<evidence type="ECO:0000313" key="7">
    <source>
        <dbReference type="Proteomes" id="UP000184245"/>
    </source>
</evidence>
<dbReference type="Proteomes" id="UP000184245">
    <property type="component" value="Unassembled WGS sequence"/>
</dbReference>
<name>A0A1M5BNR2_9CLOT</name>
<dbReference type="Gene3D" id="1.10.10.10">
    <property type="entry name" value="Winged helix-like DNA-binding domain superfamily/Winged helix DNA-binding domain"/>
    <property type="match status" value="1"/>
</dbReference>